<dbReference type="Pfam" id="PF00355">
    <property type="entry name" value="Rieske"/>
    <property type="match status" value="1"/>
</dbReference>
<keyword evidence="5" id="KW-1015">Disulfide bond</keyword>
<dbReference type="GO" id="GO:0051537">
    <property type="term" value="F:2 iron, 2 sulfur cluster binding"/>
    <property type="evidence" value="ECO:0007669"/>
    <property type="project" value="UniProtKB-KW"/>
</dbReference>
<reference evidence="7" key="1">
    <citation type="submission" date="2020-02" db="EMBL/GenBank/DDBJ databases">
        <authorList>
            <person name="Meier V. D."/>
        </authorList>
    </citation>
    <scope>NUCLEOTIDE SEQUENCE</scope>
    <source>
        <strain evidence="7">AVDCRST_MAG89</strain>
    </source>
</reference>
<keyword evidence="2" id="KW-0479">Metal-binding</keyword>
<evidence type="ECO:0000256" key="2">
    <source>
        <dbReference type="ARBA" id="ARBA00022723"/>
    </source>
</evidence>
<evidence type="ECO:0000256" key="3">
    <source>
        <dbReference type="ARBA" id="ARBA00023004"/>
    </source>
</evidence>
<dbReference type="SUPFAM" id="SSF50022">
    <property type="entry name" value="ISP domain"/>
    <property type="match status" value="1"/>
</dbReference>
<keyword evidence="3" id="KW-0408">Iron</keyword>
<dbReference type="GO" id="GO:0005737">
    <property type="term" value="C:cytoplasm"/>
    <property type="evidence" value="ECO:0007669"/>
    <property type="project" value="TreeGrafter"/>
</dbReference>
<dbReference type="GO" id="GO:0046872">
    <property type="term" value="F:metal ion binding"/>
    <property type="evidence" value="ECO:0007669"/>
    <property type="project" value="UniProtKB-KW"/>
</dbReference>
<dbReference type="Gene3D" id="3.50.50.60">
    <property type="entry name" value="FAD/NAD(P)-binding domain"/>
    <property type="match status" value="1"/>
</dbReference>
<sequence length="513" mass="55452">MESTERSVSVWEATRAQRTTAPLHGNAEADVCVVGAGIAGMTTAYLLAKAGRRVIVLEKDAIGAGETGQTTAHLSSAMDDYFHVLESVHGKDGSRIAFESHQAAIEQIGAIAAAEGIDCDYERVEGYYFLDPSKSVDFLEKERDAARRAGAAPEIVARIPGVPFDSGPALKFPSLGQFNALKYLSGLADATERLGGRIHTGNHVNSVEGGDRVTVSGEGFSVTAGAAVVCTNPPIHDRFAPHSKQAPYRTYVVAARVPAGSIARGLYWDTLEAYHYVRLAPAEGDPAHEWLIVGGEDHKQGHEDDHEQHWAALEEWTRERFPLAQSFELRWSGMVMEPFDYMGFVGRDPGGRQNVYISTGDSGQGMTHGTLGGMLNTDLVMGRSNEWETLYDPKRKTISVDSVMEYVHENVDVALQMTRHAPVGGDAKSEAEIQPGQGAVIQRGLHKVACYRDEQGGVHEMSAVCTHLGCIVRWNGAESSWDCPCHGSRFAPLGEVLTGPAIGPLKKLDGDTE</sequence>
<keyword evidence="1" id="KW-0001">2Fe-2S</keyword>
<evidence type="ECO:0000256" key="1">
    <source>
        <dbReference type="ARBA" id="ARBA00022714"/>
    </source>
</evidence>
<dbReference type="PANTHER" id="PTHR13847">
    <property type="entry name" value="SARCOSINE DEHYDROGENASE-RELATED"/>
    <property type="match status" value="1"/>
</dbReference>
<proteinExistence type="predicted"/>
<dbReference type="InterPro" id="IPR005805">
    <property type="entry name" value="Rieske_Fe-S_prot_C"/>
</dbReference>
<evidence type="ECO:0000259" key="6">
    <source>
        <dbReference type="PROSITE" id="PS51296"/>
    </source>
</evidence>
<dbReference type="CDD" id="cd03477">
    <property type="entry name" value="Rieske_YhfW_C"/>
    <property type="match status" value="1"/>
</dbReference>
<dbReference type="PRINTS" id="PR00162">
    <property type="entry name" value="RIESKE"/>
</dbReference>
<dbReference type="InterPro" id="IPR006076">
    <property type="entry name" value="FAD-dep_OxRdtase"/>
</dbReference>
<feature type="domain" description="Rieske" evidence="6">
    <location>
        <begin position="425"/>
        <end position="513"/>
    </location>
</feature>
<dbReference type="InterPro" id="IPR038010">
    <property type="entry name" value="YhfW_C"/>
</dbReference>
<dbReference type="GO" id="GO:0016020">
    <property type="term" value="C:membrane"/>
    <property type="evidence" value="ECO:0007669"/>
    <property type="project" value="InterPro"/>
</dbReference>
<dbReference type="PROSITE" id="PS51296">
    <property type="entry name" value="RIESKE"/>
    <property type="match status" value="1"/>
</dbReference>
<evidence type="ECO:0000256" key="5">
    <source>
        <dbReference type="ARBA" id="ARBA00023157"/>
    </source>
</evidence>
<dbReference type="FunFam" id="2.102.10.10:FF:000014">
    <property type="entry name" value="Oxidoreductase, FAD dependent"/>
    <property type="match status" value="1"/>
</dbReference>
<dbReference type="PANTHER" id="PTHR13847:SF281">
    <property type="entry name" value="FAD DEPENDENT OXIDOREDUCTASE DOMAIN-CONTAINING PROTEIN"/>
    <property type="match status" value="1"/>
</dbReference>
<gene>
    <name evidence="7" type="ORF">AVDCRST_MAG89-4431</name>
</gene>
<keyword evidence="4" id="KW-0411">Iron-sulfur</keyword>
<dbReference type="InterPro" id="IPR036922">
    <property type="entry name" value="Rieske_2Fe-2S_sf"/>
</dbReference>
<dbReference type="Gene3D" id="3.30.9.10">
    <property type="entry name" value="D-Amino Acid Oxidase, subunit A, domain 2"/>
    <property type="match status" value="1"/>
</dbReference>
<dbReference type="Gene3D" id="2.102.10.10">
    <property type="entry name" value="Rieske [2Fe-2S] iron-sulphur domain"/>
    <property type="match status" value="1"/>
</dbReference>
<organism evidence="7">
    <name type="scientific">uncultured Gemmatimonadota bacterium</name>
    <dbReference type="NCBI Taxonomy" id="203437"/>
    <lineage>
        <taxon>Bacteria</taxon>
        <taxon>Pseudomonadati</taxon>
        <taxon>Gemmatimonadota</taxon>
        <taxon>environmental samples</taxon>
    </lineage>
</organism>
<dbReference type="InterPro" id="IPR036188">
    <property type="entry name" value="FAD/NAD-bd_sf"/>
</dbReference>
<dbReference type="SUPFAM" id="SSF51971">
    <property type="entry name" value="Nucleotide-binding domain"/>
    <property type="match status" value="1"/>
</dbReference>
<accession>A0A6J4MUQ3</accession>
<protein>
    <submittedName>
        <fullName evidence="7">Oxidoreductase</fullName>
    </submittedName>
</protein>
<dbReference type="EMBL" id="CADCTV010000929">
    <property type="protein sequence ID" value="CAA9369322.1"/>
    <property type="molecule type" value="Genomic_DNA"/>
</dbReference>
<dbReference type="Pfam" id="PF01266">
    <property type="entry name" value="DAO"/>
    <property type="match status" value="1"/>
</dbReference>
<name>A0A6J4MUQ3_9BACT</name>
<dbReference type="InterPro" id="IPR017941">
    <property type="entry name" value="Rieske_2Fe-2S"/>
</dbReference>
<dbReference type="AlphaFoldDB" id="A0A6J4MUQ3"/>
<evidence type="ECO:0000313" key="7">
    <source>
        <dbReference type="EMBL" id="CAA9369322.1"/>
    </source>
</evidence>
<evidence type="ECO:0000256" key="4">
    <source>
        <dbReference type="ARBA" id="ARBA00023014"/>
    </source>
</evidence>